<comment type="caution">
    <text evidence="1">The sequence shown here is derived from an EMBL/GenBank/DDBJ whole genome shotgun (WGS) entry which is preliminary data.</text>
</comment>
<gene>
    <name evidence="1" type="ORF">LG34_13345</name>
</gene>
<dbReference type="OrthoDB" id="9779761at2"/>
<dbReference type="Proteomes" id="UP000245288">
    <property type="component" value="Unassembled WGS sequence"/>
</dbReference>
<keyword evidence="2" id="KW-1185">Reference proteome</keyword>
<sequence length="114" mass="13882">MTQNELTAWIRELIQENKLYQFYKSKEWLELRQQVVREAHNECVKCKQKGIIRPVDEVHHVQYVRSHPELALSRTYVYHGVEHPNLLPLCHRCHDEIHGRFGNRKKKQVNEERW</sequence>
<evidence type="ECO:0000313" key="1">
    <source>
        <dbReference type="EMBL" id="PWE85858.1"/>
    </source>
</evidence>
<evidence type="ECO:0008006" key="3">
    <source>
        <dbReference type="Google" id="ProtNLM"/>
    </source>
</evidence>
<dbReference type="RefSeq" id="WP_109216411.1">
    <property type="nucleotide sequence ID" value="NZ_JRFU01000146.1"/>
</dbReference>
<proteinExistence type="predicted"/>
<accession>A0A2V1JTT5</accession>
<dbReference type="EMBL" id="JRFU01000146">
    <property type="protein sequence ID" value="PWE85858.1"/>
    <property type="molecule type" value="Genomic_DNA"/>
</dbReference>
<protein>
    <recommendedName>
        <fullName evidence="3">HNH endonuclease</fullName>
    </recommendedName>
</protein>
<name>A0A2V1JTT5_EUBRA</name>
<organism evidence="1 2">
    <name type="scientific">Eubacterium ramulus</name>
    <dbReference type="NCBI Taxonomy" id="39490"/>
    <lineage>
        <taxon>Bacteria</taxon>
        <taxon>Bacillati</taxon>
        <taxon>Bacillota</taxon>
        <taxon>Clostridia</taxon>
        <taxon>Eubacteriales</taxon>
        <taxon>Eubacteriaceae</taxon>
        <taxon>Eubacterium</taxon>
    </lineage>
</organism>
<reference evidence="1 2" key="1">
    <citation type="submission" date="2014-09" db="EMBL/GenBank/DDBJ databases">
        <title>Butyrate-producing bacteria isolated from human gut.</title>
        <authorList>
            <person name="Zhang Q."/>
            <person name="Zhao L."/>
        </authorList>
    </citation>
    <scope>NUCLEOTIDE SEQUENCE [LARGE SCALE GENOMIC DNA]</scope>
    <source>
        <strain evidence="1 2">21</strain>
    </source>
</reference>
<dbReference type="AlphaFoldDB" id="A0A2V1JTT5"/>
<evidence type="ECO:0000313" key="2">
    <source>
        <dbReference type="Proteomes" id="UP000245288"/>
    </source>
</evidence>